<evidence type="ECO:0000256" key="5">
    <source>
        <dbReference type="ARBA" id="ARBA00022840"/>
    </source>
</evidence>
<dbReference type="InterPro" id="IPR013783">
    <property type="entry name" value="Ig-like_fold"/>
</dbReference>
<dbReference type="InterPro" id="IPR000719">
    <property type="entry name" value="Prot_kinase_dom"/>
</dbReference>
<evidence type="ECO:0000256" key="3">
    <source>
        <dbReference type="ARBA" id="ARBA00022741"/>
    </source>
</evidence>
<dbReference type="SUPFAM" id="SSF49265">
    <property type="entry name" value="Fibronectin type III"/>
    <property type="match status" value="1"/>
</dbReference>
<dbReference type="InterPro" id="IPR036116">
    <property type="entry name" value="FN3_sf"/>
</dbReference>
<feature type="domain" description="Protein kinase" evidence="6">
    <location>
        <begin position="194"/>
        <end position="446"/>
    </location>
</feature>
<evidence type="ECO:0000313" key="8">
    <source>
        <dbReference type="Proteomes" id="UP000694941"/>
    </source>
</evidence>
<keyword evidence="4" id="KW-0418">Kinase</keyword>
<dbReference type="Gene3D" id="1.10.510.10">
    <property type="entry name" value="Transferase(Phosphotransferase) domain 1"/>
    <property type="match status" value="1"/>
</dbReference>
<keyword evidence="8" id="KW-1185">Reference proteome</keyword>
<dbReference type="GeneID" id="106474356"/>
<dbReference type="SMART" id="SM00060">
    <property type="entry name" value="FN3"/>
    <property type="match status" value="1"/>
</dbReference>
<evidence type="ECO:0000256" key="4">
    <source>
        <dbReference type="ARBA" id="ARBA00022777"/>
    </source>
</evidence>
<dbReference type="SUPFAM" id="SSF56112">
    <property type="entry name" value="Protein kinase-like (PK-like)"/>
    <property type="match status" value="1"/>
</dbReference>
<dbReference type="Pfam" id="PF00069">
    <property type="entry name" value="Pkinase"/>
    <property type="match status" value="1"/>
</dbReference>
<dbReference type="RefSeq" id="XP_013790502.2">
    <property type="nucleotide sequence ID" value="XM_013935048.2"/>
</dbReference>
<keyword evidence="1" id="KW-0723">Serine/threonine-protein kinase</keyword>
<proteinExistence type="predicted"/>
<evidence type="ECO:0000259" key="7">
    <source>
        <dbReference type="PROSITE" id="PS50853"/>
    </source>
</evidence>
<dbReference type="SUPFAM" id="SSF48726">
    <property type="entry name" value="Immunoglobulin"/>
    <property type="match status" value="1"/>
</dbReference>
<protein>
    <submittedName>
        <fullName evidence="9">Obscurin-like</fullName>
    </submittedName>
</protein>
<evidence type="ECO:0000256" key="2">
    <source>
        <dbReference type="ARBA" id="ARBA00022679"/>
    </source>
</evidence>
<evidence type="ECO:0000313" key="9">
    <source>
        <dbReference type="RefSeq" id="XP_013790502.2"/>
    </source>
</evidence>
<evidence type="ECO:0000256" key="1">
    <source>
        <dbReference type="ARBA" id="ARBA00022527"/>
    </source>
</evidence>
<evidence type="ECO:0000259" key="6">
    <source>
        <dbReference type="PROSITE" id="PS50011"/>
    </source>
</evidence>
<dbReference type="PANTHER" id="PTHR24342:SF14">
    <property type="entry name" value="DEATH-ASSOCIATED PROTEIN KINASE DAPK-1"/>
    <property type="match status" value="1"/>
</dbReference>
<keyword evidence="5" id="KW-0067">ATP-binding</keyword>
<name>A0ABM1BXF2_LIMPO</name>
<dbReference type="Gene3D" id="2.60.40.10">
    <property type="entry name" value="Immunoglobulins"/>
    <property type="match status" value="1"/>
</dbReference>
<dbReference type="InterPro" id="IPR036179">
    <property type="entry name" value="Ig-like_dom_sf"/>
</dbReference>
<gene>
    <name evidence="9" type="primary">LOC106474356</name>
</gene>
<dbReference type="InterPro" id="IPR011009">
    <property type="entry name" value="Kinase-like_dom_sf"/>
</dbReference>
<dbReference type="PROSITE" id="PS50853">
    <property type="entry name" value="FN3"/>
    <property type="match status" value="1"/>
</dbReference>
<feature type="domain" description="Fibronectin type-III" evidence="7">
    <location>
        <begin position="46"/>
        <end position="140"/>
    </location>
</feature>
<dbReference type="PANTHER" id="PTHR24342">
    <property type="entry name" value="SERINE/THREONINE-PROTEIN KINASE 17"/>
    <property type="match status" value="1"/>
</dbReference>
<dbReference type="Proteomes" id="UP000694941">
    <property type="component" value="Unplaced"/>
</dbReference>
<organism evidence="8 9">
    <name type="scientific">Limulus polyphemus</name>
    <name type="common">Atlantic horseshoe crab</name>
    <dbReference type="NCBI Taxonomy" id="6850"/>
    <lineage>
        <taxon>Eukaryota</taxon>
        <taxon>Metazoa</taxon>
        <taxon>Ecdysozoa</taxon>
        <taxon>Arthropoda</taxon>
        <taxon>Chelicerata</taxon>
        <taxon>Merostomata</taxon>
        <taxon>Xiphosura</taxon>
        <taxon>Limulidae</taxon>
        <taxon>Limulus</taxon>
    </lineage>
</organism>
<reference evidence="9" key="1">
    <citation type="submission" date="2025-08" db="UniProtKB">
        <authorList>
            <consortium name="RefSeq"/>
        </authorList>
    </citation>
    <scope>IDENTIFICATION</scope>
    <source>
        <tissue evidence="9">Muscle</tissue>
    </source>
</reference>
<dbReference type="CDD" id="cd00063">
    <property type="entry name" value="FN3"/>
    <property type="match status" value="1"/>
</dbReference>
<dbReference type="PROSITE" id="PS50011">
    <property type="entry name" value="PROTEIN_KINASE_DOM"/>
    <property type="match status" value="1"/>
</dbReference>
<dbReference type="InterPro" id="IPR003961">
    <property type="entry name" value="FN3_dom"/>
</dbReference>
<keyword evidence="3" id="KW-0547">Nucleotide-binding</keyword>
<dbReference type="Gene3D" id="3.30.200.20">
    <property type="entry name" value="Phosphorylase Kinase, domain 1"/>
    <property type="match status" value="1"/>
</dbReference>
<keyword evidence="2" id="KW-0808">Transferase</keyword>
<sequence>MPDGRCELHLKPGKAYDVGVYKCIARNLLGSVTCRARLKIGGVPGRPDAPDVEQSSDTEILLVWCPPKNEGNSPTLCYCLEYKQPDESTWTKVSDKIDHEFYVVRDLSSSTIYHFRMAAKNRFGWSESSLPSEQTSTLASGAPKVKITKARKYRQEMTERGHEIEMNEFDVSDLDYNIEQNPIPMIDRDPMEMYNFVAEIARGRFSVVVKIWVKEMGKTLVGKVIHTSSENESDVLQEYDILKSLRHERIASLEAASRKNELTILVMEKLSGIDILTYLTSHHEYSEDTVAKIITQVLNAIEYLHFRGICCLEIQPDNVVMINHRRPDIKLVDLGSASYVPKTGKKIDVKGKVEYLAPEIVKKEEVSTATDVWAVGVLTYILLSGVSPFRGETDEQTEDNIEFIRYQFENLHAEVTQEVTRFLMYLFKRTPKKRATVQECLENKWLLPSEFIMKKRENAIFLSHRLHEFSESFHNEKQSSTPQKLLNMFGMSFSRSVSLEMDTYDEF</sequence>
<dbReference type="Pfam" id="PF00041">
    <property type="entry name" value="fn3"/>
    <property type="match status" value="1"/>
</dbReference>
<accession>A0ABM1BXF2</accession>